<dbReference type="Proteomes" id="UP001487740">
    <property type="component" value="Unassembled WGS sequence"/>
</dbReference>
<feature type="signal peptide" evidence="2">
    <location>
        <begin position="1"/>
        <end position="18"/>
    </location>
</feature>
<name>A0AAW0UBG6_SCYPA</name>
<feature type="chain" id="PRO_5043878156" evidence="2">
    <location>
        <begin position="19"/>
        <end position="269"/>
    </location>
</feature>
<evidence type="ECO:0000256" key="2">
    <source>
        <dbReference type="SAM" id="SignalP"/>
    </source>
</evidence>
<dbReference type="AlphaFoldDB" id="A0AAW0UBG6"/>
<protein>
    <submittedName>
        <fullName evidence="3">Uncharacterized protein</fullName>
    </submittedName>
</protein>
<evidence type="ECO:0000313" key="3">
    <source>
        <dbReference type="EMBL" id="KAK8397452.1"/>
    </source>
</evidence>
<organism evidence="3 4">
    <name type="scientific">Scylla paramamosain</name>
    <name type="common">Mud crab</name>
    <dbReference type="NCBI Taxonomy" id="85552"/>
    <lineage>
        <taxon>Eukaryota</taxon>
        <taxon>Metazoa</taxon>
        <taxon>Ecdysozoa</taxon>
        <taxon>Arthropoda</taxon>
        <taxon>Crustacea</taxon>
        <taxon>Multicrustacea</taxon>
        <taxon>Malacostraca</taxon>
        <taxon>Eumalacostraca</taxon>
        <taxon>Eucarida</taxon>
        <taxon>Decapoda</taxon>
        <taxon>Pleocyemata</taxon>
        <taxon>Brachyura</taxon>
        <taxon>Eubrachyura</taxon>
        <taxon>Portunoidea</taxon>
        <taxon>Portunidae</taxon>
        <taxon>Portuninae</taxon>
        <taxon>Scylla</taxon>
    </lineage>
</organism>
<keyword evidence="2" id="KW-0732">Signal</keyword>
<dbReference type="EMBL" id="JARAKH010000014">
    <property type="protein sequence ID" value="KAK8397452.1"/>
    <property type="molecule type" value="Genomic_DNA"/>
</dbReference>
<sequence length="269" mass="30946">MTMRCLLVVVVVVAAVHARYAPTRDHNMDWRAMISGNQQFKDARILYSLMNNDPELTSLEKREMVGFDSSERAFEGFQHPFYYHQRQQQTAARDPVVFSRLSALTGGVPFSRSSLNDMSLGAYQQQVPAVPQGPVPPTQGCSYGETYGHVNLLQELRVNEPGDFPNFLRMDALSFDELLCLVEPLIRKEDTVMGPSIPPSERLYSYRFSVPRGEITGTCWMALLDLLTMEEQEREEQEEGRDNQIWTEEEEEEDHGKLDMKKRKMICWI</sequence>
<reference evidence="3 4" key="1">
    <citation type="submission" date="2023-03" db="EMBL/GenBank/DDBJ databases">
        <title>High-quality genome of Scylla paramamosain provides insights in environmental adaptation.</title>
        <authorList>
            <person name="Zhang L."/>
        </authorList>
    </citation>
    <scope>NUCLEOTIDE SEQUENCE [LARGE SCALE GENOMIC DNA]</scope>
    <source>
        <strain evidence="3">LZ_2023a</strain>
        <tissue evidence="3">Muscle</tissue>
    </source>
</reference>
<proteinExistence type="predicted"/>
<comment type="caution">
    <text evidence="3">The sequence shown here is derived from an EMBL/GenBank/DDBJ whole genome shotgun (WGS) entry which is preliminary data.</text>
</comment>
<keyword evidence="4" id="KW-1185">Reference proteome</keyword>
<evidence type="ECO:0000313" key="4">
    <source>
        <dbReference type="Proteomes" id="UP001487740"/>
    </source>
</evidence>
<feature type="region of interest" description="Disordered" evidence="1">
    <location>
        <begin position="231"/>
        <end position="258"/>
    </location>
</feature>
<accession>A0AAW0UBG6</accession>
<evidence type="ECO:0000256" key="1">
    <source>
        <dbReference type="SAM" id="MobiDB-lite"/>
    </source>
</evidence>
<gene>
    <name evidence="3" type="ORF">O3P69_004895</name>
</gene>